<dbReference type="Proteomes" id="UP000823786">
    <property type="component" value="Unassembled WGS sequence"/>
</dbReference>
<dbReference type="InterPro" id="IPR029044">
    <property type="entry name" value="Nucleotide-diphossugar_trans"/>
</dbReference>
<keyword evidence="2" id="KW-1185">Reference proteome</keyword>
<sequence>MCDAVWTAMLTIIMETRNNEAELAQTLSALVAGAVEGLVSDVIILDHASRDGSSRVADAAGARFCISWDMKDIVRSARGDWLLLLEPGARPAGRWIDDIAEYMSLSKVPARFSPSRLHRRPFLQRVVKRAAPLELGFLLSRQQATAIAKSGMQLSDFATGRAVRRLGSELVPAWVAIGNRPAADDTHQ</sequence>
<dbReference type="EMBL" id="JAGGJV010000005">
    <property type="protein sequence ID" value="MBP1859478.1"/>
    <property type="molecule type" value="Genomic_DNA"/>
</dbReference>
<proteinExistence type="predicted"/>
<evidence type="ECO:0000313" key="2">
    <source>
        <dbReference type="Proteomes" id="UP000823786"/>
    </source>
</evidence>
<comment type="caution">
    <text evidence="1">The sequence shown here is derived from an EMBL/GenBank/DDBJ whole genome shotgun (WGS) entry which is preliminary data.</text>
</comment>
<accession>A0ABS4ENF7</accession>
<name>A0ABS4ENF7_9HYPH</name>
<protein>
    <submittedName>
        <fullName evidence="1">Glycosyltransferase involved in cell wall biosynthesis</fullName>
    </submittedName>
</protein>
<evidence type="ECO:0000313" key="1">
    <source>
        <dbReference type="EMBL" id="MBP1859478.1"/>
    </source>
</evidence>
<reference evidence="1 2" key="1">
    <citation type="submission" date="2021-03" db="EMBL/GenBank/DDBJ databases">
        <title>Genomic Encyclopedia of Type Strains, Phase IV (KMG-IV): sequencing the most valuable type-strain genomes for metagenomic binning, comparative biology and taxonomic classification.</title>
        <authorList>
            <person name="Goeker M."/>
        </authorList>
    </citation>
    <scope>NUCLEOTIDE SEQUENCE [LARGE SCALE GENOMIC DNA]</scope>
    <source>
        <strain evidence="1 2">DSM 26427</strain>
    </source>
</reference>
<dbReference type="SUPFAM" id="SSF53448">
    <property type="entry name" value="Nucleotide-diphospho-sugar transferases"/>
    <property type="match status" value="1"/>
</dbReference>
<organism evidence="1 2">
    <name type="scientific">Rhizobium herbae</name>
    <dbReference type="NCBI Taxonomy" id="508661"/>
    <lineage>
        <taxon>Bacteria</taxon>
        <taxon>Pseudomonadati</taxon>
        <taxon>Pseudomonadota</taxon>
        <taxon>Alphaproteobacteria</taxon>
        <taxon>Hyphomicrobiales</taxon>
        <taxon>Rhizobiaceae</taxon>
        <taxon>Rhizobium/Agrobacterium group</taxon>
        <taxon>Rhizobium</taxon>
    </lineage>
</organism>
<dbReference type="Gene3D" id="3.90.550.10">
    <property type="entry name" value="Spore Coat Polysaccharide Biosynthesis Protein SpsA, Chain A"/>
    <property type="match status" value="1"/>
</dbReference>
<gene>
    <name evidence="1" type="ORF">J2Z75_002995</name>
</gene>